<sequence>MPPASKEAQRAELHKTIWRIASDLRGSVDGWDFKSYVLGMLFYRFISENLTAYLNKLEREAGDSDFDYTELSDKDAEFGRRDTVDEKGFYILPSELFANVRKRAAGDEDLNETLARVFKNIEGSALGTDSEDDLKGLFDDLDVNSAKLGPTVAKRNVKLVKLLEAIGDLNLGDFNDHAIDSFGDAYEYLMTMYASNAGKSGGEFFTPQEVSELLARITVVGKTSVNKVYDPAVGSGSLLLKFAKVLGKDSVRQGFFGQEINLTTYNLARINMFLHDINYEKFDLAHGDTLTDPQHWDDEPFEAIVSNPPYSIKWDGDTNPLLINDPRYAPAGVLAPKSKADLAFTMHMLSWLAVNGTAAIVQFPGALYRGGAEQKIRKYLVDNNYVDTVIELPSDLFFGTTIATCVLILKKSKKDNSVLFIDASAEFKRLGNKNKLLPEHQQKILDAFTAREDADHFAKLVPNADIATNGYNLTVSSYVEEEDTTEAIDITALNEQIAGIVKRQAELRTLIDAIVADLEAGGNALV</sequence>
<feature type="domain" description="DNA methylase adenine-specific" evidence="8">
    <location>
        <begin position="178"/>
        <end position="486"/>
    </location>
</feature>
<evidence type="ECO:0000256" key="6">
    <source>
        <dbReference type="ARBA" id="ARBA00022747"/>
    </source>
</evidence>
<evidence type="ECO:0000259" key="8">
    <source>
        <dbReference type="Pfam" id="PF02384"/>
    </source>
</evidence>
<comment type="similarity">
    <text evidence="1">Belongs to the N(4)/N(6)-methyltransferase family.</text>
</comment>
<evidence type="ECO:0000256" key="3">
    <source>
        <dbReference type="ARBA" id="ARBA00022603"/>
    </source>
</evidence>
<dbReference type="Gene3D" id="1.20.1260.30">
    <property type="match status" value="1"/>
</dbReference>
<dbReference type="Gene3D" id="3.40.50.150">
    <property type="entry name" value="Vaccinia Virus protein VP39"/>
    <property type="match status" value="1"/>
</dbReference>
<dbReference type="Pfam" id="PF02384">
    <property type="entry name" value="N6_Mtase"/>
    <property type="match status" value="1"/>
</dbReference>
<dbReference type="InterPro" id="IPR029063">
    <property type="entry name" value="SAM-dependent_MTases_sf"/>
</dbReference>
<protein>
    <recommendedName>
        <fullName evidence="2">site-specific DNA-methyltransferase (adenine-specific)</fullName>
        <ecNumber evidence="2">2.1.1.72</ecNumber>
    </recommendedName>
</protein>
<dbReference type="EMBL" id="BAAANE010000005">
    <property type="protein sequence ID" value="GAA1639070.1"/>
    <property type="molecule type" value="Genomic_DNA"/>
</dbReference>
<accession>A0ABP4R8K2</accession>
<dbReference type="EC" id="2.1.1.72" evidence="2"/>
<keyword evidence="4" id="KW-0808">Transferase</keyword>
<dbReference type="PANTHER" id="PTHR42933">
    <property type="entry name" value="SLR6095 PROTEIN"/>
    <property type="match status" value="1"/>
</dbReference>
<dbReference type="PRINTS" id="PR00507">
    <property type="entry name" value="N12N6MTFRASE"/>
</dbReference>
<reference evidence="11" key="1">
    <citation type="journal article" date="2019" name="Int. J. Syst. Evol. Microbiol.">
        <title>The Global Catalogue of Microorganisms (GCM) 10K type strain sequencing project: providing services to taxonomists for standard genome sequencing and annotation.</title>
        <authorList>
            <consortium name="The Broad Institute Genomics Platform"/>
            <consortium name="The Broad Institute Genome Sequencing Center for Infectious Disease"/>
            <person name="Wu L."/>
            <person name="Ma J."/>
        </authorList>
    </citation>
    <scope>NUCLEOTIDE SEQUENCE [LARGE SCALE GENOMIC DNA]</scope>
    <source>
        <strain evidence="11">JCM 14306</strain>
    </source>
</reference>
<dbReference type="InterPro" id="IPR038333">
    <property type="entry name" value="T1MK-like_N_sf"/>
</dbReference>
<evidence type="ECO:0000256" key="5">
    <source>
        <dbReference type="ARBA" id="ARBA00022691"/>
    </source>
</evidence>
<dbReference type="PROSITE" id="PS00092">
    <property type="entry name" value="N6_MTASE"/>
    <property type="match status" value="1"/>
</dbReference>
<comment type="caution">
    <text evidence="10">The sequence shown here is derived from an EMBL/GenBank/DDBJ whole genome shotgun (WGS) entry which is preliminary data.</text>
</comment>
<dbReference type="InterPro" id="IPR003356">
    <property type="entry name" value="DNA_methylase_A-5"/>
</dbReference>
<keyword evidence="6" id="KW-0680">Restriction system</keyword>
<evidence type="ECO:0000256" key="1">
    <source>
        <dbReference type="ARBA" id="ARBA00006594"/>
    </source>
</evidence>
<evidence type="ECO:0000313" key="11">
    <source>
        <dbReference type="Proteomes" id="UP001501319"/>
    </source>
</evidence>
<feature type="domain" description="N6 adenine-specific DNA methyltransferase N-terminal" evidence="9">
    <location>
        <begin position="13"/>
        <end position="166"/>
    </location>
</feature>
<dbReference type="Pfam" id="PF12161">
    <property type="entry name" value="HsdM_N"/>
    <property type="match status" value="1"/>
</dbReference>
<evidence type="ECO:0000256" key="7">
    <source>
        <dbReference type="ARBA" id="ARBA00047942"/>
    </source>
</evidence>
<comment type="catalytic activity">
    <reaction evidence="7">
        <text>a 2'-deoxyadenosine in DNA + S-adenosyl-L-methionine = an N(6)-methyl-2'-deoxyadenosine in DNA + S-adenosyl-L-homocysteine + H(+)</text>
        <dbReference type="Rhea" id="RHEA:15197"/>
        <dbReference type="Rhea" id="RHEA-COMP:12418"/>
        <dbReference type="Rhea" id="RHEA-COMP:12419"/>
        <dbReference type="ChEBI" id="CHEBI:15378"/>
        <dbReference type="ChEBI" id="CHEBI:57856"/>
        <dbReference type="ChEBI" id="CHEBI:59789"/>
        <dbReference type="ChEBI" id="CHEBI:90615"/>
        <dbReference type="ChEBI" id="CHEBI:90616"/>
        <dbReference type="EC" id="2.1.1.72"/>
    </reaction>
</comment>
<evidence type="ECO:0000259" key="9">
    <source>
        <dbReference type="Pfam" id="PF12161"/>
    </source>
</evidence>
<dbReference type="InterPro" id="IPR004546">
    <property type="entry name" value="Restrct_endonuc_T1M"/>
</dbReference>
<dbReference type="SUPFAM" id="SSF53335">
    <property type="entry name" value="S-adenosyl-L-methionine-dependent methyltransferases"/>
    <property type="match status" value="1"/>
</dbReference>
<keyword evidence="5" id="KW-0949">S-adenosyl-L-methionine</keyword>
<name>A0ABP4R8K2_9ACTN</name>
<dbReference type="Proteomes" id="UP001501319">
    <property type="component" value="Unassembled WGS sequence"/>
</dbReference>
<dbReference type="RefSeq" id="WP_344112076.1">
    <property type="nucleotide sequence ID" value="NZ_BAAANE010000005.1"/>
</dbReference>
<evidence type="ECO:0000313" key="10">
    <source>
        <dbReference type="EMBL" id="GAA1639070.1"/>
    </source>
</evidence>
<proteinExistence type="inferred from homology"/>
<gene>
    <name evidence="10" type="ORF">GCM10009744_30640</name>
</gene>
<dbReference type="NCBIfam" id="TIGR00497">
    <property type="entry name" value="hsdM"/>
    <property type="match status" value="1"/>
</dbReference>
<keyword evidence="3" id="KW-0489">Methyltransferase</keyword>
<keyword evidence="11" id="KW-1185">Reference proteome</keyword>
<evidence type="ECO:0000256" key="2">
    <source>
        <dbReference type="ARBA" id="ARBA00011900"/>
    </source>
</evidence>
<dbReference type="InterPro" id="IPR051537">
    <property type="entry name" value="DNA_Adenine_Mtase"/>
</dbReference>
<organism evidence="10 11">
    <name type="scientific">Kribbella alba</name>
    <dbReference type="NCBI Taxonomy" id="190197"/>
    <lineage>
        <taxon>Bacteria</taxon>
        <taxon>Bacillati</taxon>
        <taxon>Actinomycetota</taxon>
        <taxon>Actinomycetes</taxon>
        <taxon>Propionibacteriales</taxon>
        <taxon>Kribbellaceae</taxon>
        <taxon>Kribbella</taxon>
    </lineage>
</organism>
<dbReference type="InterPro" id="IPR002052">
    <property type="entry name" value="DNA_methylase_N6_adenine_CS"/>
</dbReference>
<dbReference type="PANTHER" id="PTHR42933:SF1">
    <property type="entry name" value="SITE-SPECIFIC DNA-METHYLTRANSFERASE (ADENINE-SPECIFIC)"/>
    <property type="match status" value="1"/>
</dbReference>
<dbReference type="InterPro" id="IPR022749">
    <property type="entry name" value="D12N6_MeTrfase_N"/>
</dbReference>
<evidence type="ECO:0000256" key="4">
    <source>
        <dbReference type="ARBA" id="ARBA00022679"/>
    </source>
</evidence>